<dbReference type="Proteomes" id="UP001500957">
    <property type="component" value="Unassembled WGS sequence"/>
</dbReference>
<organism evidence="1 2">
    <name type="scientific">Sporichthya brevicatena</name>
    <dbReference type="NCBI Taxonomy" id="171442"/>
    <lineage>
        <taxon>Bacteria</taxon>
        <taxon>Bacillati</taxon>
        <taxon>Actinomycetota</taxon>
        <taxon>Actinomycetes</taxon>
        <taxon>Sporichthyales</taxon>
        <taxon>Sporichthyaceae</taxon>
        <taxon>Sporichthya</taxon>
    </lineage>
</organism>
<gene>
    <name evidence="1" type="ORF">GCM10009547_35250</name>
</gene>
<reference evidence="1 2" key="1">
    <citation type="journal article" date="2019" name="Int. J. Syst. Evol. Microbiol.">
        <title>The Global Catalogue of Microorganisms (GCM) 10K type strain sequencing project: providing services to taxonomists for standard genome sequencing and annotation.</title>
        <authorList>
            <consortium name="The Broad Institute Genomics Platform"/>
            <consortium name="The Broad Institute Genome Sequencing Center for Infectious Disease"/>
            <person name="Wu L."/>
            <person name="Ma J."/>
        </authorList>
    </citation>
    <scope>NUCLEOTIDE SEQUENCE [LARGE SCALE GENOMIC DNA]</scope>
    <source>
        <strain evidence="1 2">JCM 10671</strain>
    </source>
</reference>
<keyword evidence="2" id="KW-1185">Reference proteome</keyword>
<proteinExistence type="predicted"/>
<comment type="caution">
    <text evidence="1">The sequence shown here is derived from an EMBL/GenBank/DDBJ whole genome shotgun (WGS) entry which is preliminary data.</text>
</comment>
<protein>
    <submittedName>
        <fullName evidence="1">Uncharacterized protein</fullName>
    </submittedName>
</protein>
<dbReference type="EMBL" id="BAAAHE010000032">
    <property type="protein sequence ID" value="GAA0628548.1"/>
    <property type="molecule type" value="Genomic_DNA"/>
</dbReference>
<evidence type="ECO:0000313" key="2">
    <source>
        <dbReference type="Proteomes" id="UP001500957"/>
    </source>
</evidence>
<accession>A0ABN1H471</accession>
<sequence>MLTELSQLIAIGEVQIDTRSGRAREAGPLQTVSQLIDAATGKVLGPGALKMKVSSEGPTDPRACVKSGNNKRVTAYSPSNRMIVGKDGTVHFQYHAYRLGQARLLESGLSTQWEVCSVGGGDFDSARLRRVGTGIAMADSSHIWRIGQAWQTGSTPESYALNLGFQVKRGPVSINASLKQQPADKLLGSFRAPFRSGLDAYEHNAVYAWWQDNCIGRWWKCWKNSGSKDFQGSIAHALWEFPEGEEPAVVGLYYTAYATYA</sequence>
<name>A0ABN1H471_9ACTN</name>
<evidence type="ECO:0000313" key="1">
    <source>
        <dbReference type="EMBL" id="GAA0628548.1"/>
    </source>
</evidence>